<keyword evidence="8" id="KW-0326">Glycosidase</keyword>
<dbReference type="SMART" id="SM00263">
    <property type="entry name" value="LYZ1"/>
    <property type="match status" value="1"/>
</dbReference>
<evidence type="ECO:0000256" key="8">
    <source>
        <dbReference type="ARBA" id="ARBA00023295"/>
    </source>
</evidence>
<evidence type="ECO:0000313" key="12">
    <source>
        <dbReference type="Proteomes" id="UP000515156"/>
    </source>
</evidence>
<dbReference type="InterPro" id="IPR023346">
    <property type="entry name" value="Lysozyme-like_dom_sf"/>
</dbReference>
<feature type="signal peptide" evidence="10">
    <location>
        <begin position="1"/>
        <end position="19"/>
    </location>
</feature>
<comment type="similarity">
    <text evidence="2 9">Belongs to the glycosyl hydrolase 22 family.</text>
</comment>
<reference evidence="13" key="1">
    <citation type="submission" date="2025-08" db="UniProtKB">
        <authorList>
            <consortium name="RefSeq"/>
        </authorList>
    </citation>
    <scope>IDENTIFICATION</scope>
</reference>
<comment type="catalytic activity">
    <reaction evidence="1">
        <text>Hydrolysis of (1-&gt;4)-beta-linkages between N-acetylmuramic acid and N-acetyl-D-glucosamine residues in a peptidoglycan and between N-acetyl-D-glucosamine residues in chitodextrins.</text>
        <dbReference type="EC" id="3.2.1.17"/>
    </reaction>
</comment>
<dbReference type="PANTHER" id="PTHR11407:SF28">
    <property type="entry name" value="LYSOZYME C"/>
    <property type="match status" value="1"/>
</dbReference>
<dbReference type="OrthoDB" id="17373at2759"/>
<evidence type="ECO:0000256" key="5">
    <source>
        <dbReference type="ARBA" id="ARBA00022638"/>
    </source>
</evidence>
<sequence>MKTLLLILGAFLTLPASDGKVFERCEFAARAKSLGLDGFRGYSLPNWVCTAFHESRFNTRATNFNRIDNSTDYGILQINSRWWCFDGKTPRSKNACGINCSELMTDDITASVICAKRVVSDPAGMGAWVAWRNYCQGRDLSEWIKGCRLDAIGF</sequence>
<dbReference type="PROSITE" id="PS51348">
    <property type="entry name" value="GLYCOSYL_HYDROL_F22_2"/>
    <property type="match status" value="1"/>
</dbReference>
<keyword evidence="7" id="KW-1015">Disulfide bond</keyword>
<dbReference type="PROSITE" id="PS00128">
    <property type="entry name" value="GLYCOSYL_HYDROL_F22_1"/>
    <property type="match status" value="1"/>
</dbReference>
<proteinExistence type="inferred from homology"/>
<keyword evidence="5" id="KW-0081">Bacteriolytic enzyme</keyword>
<feature type="domain" description="Glycosyl hydrolases family 22 (GH22)" evidence="11">
    <location>
        <begin position="96"/>
        <end position="114"/>
    </location>
</feature>
<evidence type="ECO:0000256" key="9">
    <source>
        <dbReference type="RuleBase" id="RU004440"/>
    </source>
</evidence>
<evidence type="ECO:0000256" key="2">
    <source>
        <dbReference type="ARBA" id="ARBA00010859"/>
    </source>
</evidence>
<keyword evidence="6" id="KW-0378">Hydrolase</keyword>
<dbReference type="KEGG" id="muo:115478182"/>
<evidence type="ECO:0000313" key="13">
    <source>
        <dbReference type="RefSeq" id="XP_030071317.1"/>
    </source>
</evidence>
<dbReference type="AlphaFoldDB" id="A0A6P7YW04"/>
<keyword evidence="12" id="KW-1185">Reference proteome</keyword>
<keyword evidence="4" id="KW-0929">Antimicrobial</keyword>
<evidence type="ECO:0000256" key="4">
    <source>
        <dbReference type="ARBA" id="ARBA00022529"/>
    </source>
</evidence>
<dbReference type="InParanoid" id="A0A6P7YW04"/>
<dbReference type="GO" id="GO:0031640">
    <property type="term" value="P:killing of cells of another organism"/>
    <property type="evidence" value="ECO:0007669"/>
    <property type="project" value="UniProtKB-KW"/>
</dbReference>
<dbReference type="EC" id="3.2.1.17" evidence="3"/>
<dbReference type="Gene3D" id="1.10.530.10">
    <property type="match status" value="1"/>
</dbReference>
<dbReference type="PANTHER" id="PTHR11407">
    <property type="entry name" value="LYSOZYME C"/>
    <property type="match status" value="1"/>
</dbReference>
<protein>
    <recommendedName>
        <fullName evidence="3">lysozyme</fullName>
        <ecNumber evidence="3">3.2.1.17</ecNumber>
    </recommendedName>
</protein>
<dbReference type="InterPro" id="IPR019799">
    <property type="entry name" value="Glyco_hydro_22_CS"/>
</dbReference>
<dbReference type="GeneID" id="115478182"/>
<dbReference type="GO" id="GO:0003796">
    <property type="term" value="F:lysozyme activity"/>
    <property type="evidence" value="ECO:0007669"/>
    <property type="project" value="UniProtKB-EC"/>
</dbReference>
<evidence type="ECO:0000256" key="7">
    <source>
        <dbReference type="ARBA" id="ARBA00023157"/>
    </source>
</evidence>
<dbReference type="RefSeq" id="XP_030071317.1">
    <property type="nucleotide sequence ID" value="XM_030215457.1"/>
</dbReference>
<evidence type="ECO:0000256" key="6">
    <source>
        <dbReference type="ARBA" id="ARBA00022801"/>
    </source>
</evidence>
<dbReference type="PRINTS" id="PR00137">
    <property type="entry name" value="LYSOZYME"/>
</dbReference>
<keyword evidence="10" id="KW-0732">Signal</keyword>
<evidence type="ECO:0000259" key="11">
    <source>
        <dbReference type="PROSITE" id="PS00128"/>
    </source>
</evidence>
<evidence type="ECO:0000256" key="3">
    <source>
        <dbReference type="ARBA" id="ARBA00012732"/>
    </source>
</evidence>
<evidence type="ECO:0000256" key="1">
    <source>
        <dbReference type="ARBA" id="ARBA00000632"/>
    </source>
</evidence>
<dbReference type="CTD" id="4069"/>
<dbReference type="GO" id="GO:0042742">
    <property type="term" value="P:defense response to bacterium"/>
    <property type="evidence" value="ECO:0007669"/>
    <property type="project" value="UniProtKB-KW"/>
</dbReference>
<name>A0A6P7YW04_9AMPH</name>
<dbReference type="Pfam" id="PF00062">
    <property type="entry name" value="Lys"/>
    <property type="match status" value="1"/>
</dbReference>
<dbReference type="SUPFAM" id="SSF53955">
    <property type="entry name" value="Lysozyme-like"/>
    <property type="match status" value="1"/>
</dbReference>
<organism evidence="12 13">
    <name type="scientific">Microcaecilia unicolor</name>
    <dbReference type="NCBI Taxonomy" id="1415580"/>
    <lineage>
        <taxon>Eukaryota</taxon>
        <taxon>Metazoa</taxon>
        <taxon>Chordata</taxon>
        <taxon>Craniata</taxon>
        <taxon>Vertebrata</taxon>
        <taxon>Euteleostomi</taxon>
        <taxon>Amphibia</taxon>
        <taxon>Gymnophiona</taxon>
        <taxon>Siphonopidae</taxon>
        <taxon>Microcaecilia</taxon>
    </lineage>
</organism>
<accession>A0A6P7YW04</accession>
<dbReference type="InterPro" id="IPR001916">
    <property type="entry name" value="Glyco_hydro_22"/>
</dbReference>
<dbReference type="InterPro" id="IPR000974">
    <property type="entry name" value="Glyco_hydro_22_lys"/>
</dbReference>
<feature type="chain" id="PRO_5028474836" description="lysozyme" evidence="10">
    <location>
        <begin position="20"/>
        <end position="154"/>
    </location>
</feature>
<dbReference type="FunFam" id="1.10.530.10:FF:000001">
    <property type="entry name" value="Lysozyme C"/>
    <property type="match status" value="1"/>
</dbReference>
<dbReference type="PRINTS" id="PR00135">
    <property type="entry name" value="LYZLACT"/>
</dbReference>
<evidence type="ECO:0000256" key="10">
    <source>
        <dbReference type="SAM" id="SignalP"/>
    </source>
</evidence>
<dbReference type="CDD" id="cd16897">
    <property type="entry name" value="LYZ_C"/>
    <property type="match status" value="1"/>
</dbReference>
<gene>
    <name evidence="13" type="primary">LYZ</name>
</gene>
<dbReference type="Proteomes" id="UP000515156">
    <property type="component" value="Chromosome 9"/>
</dbReference>